<sequence length="672" mass="75082">MKKWNAKKKEFTNRLDGQWREKASSIKRWSFDIVKPDRKRTYQQSNNSANVPPKSPEFQKSPRPWTSSTEADTERRHDEQKEQRYGKLVVKELNQSTPALIPPGQKGTWPIVSRKDNPAKDRVTIPIATPGREHLESNKSGGNTMSGVRPSRFIDSDNHEGDLKASVTSGTSKQSNGNWPEVTQDLARRNMARLDRFRQTSKLSEESIKILDIYEDKLRLDIKGILDQEKVQGGFSLTIRRGKMAGYWIIDIMTESTLNSTIVDKLDSAKNACLPPTTRDKVEFDLRGGEVELSCDSSIDTSSQVDDQFDNPINIFKYNDMHFGDSVGPPWRNASATLGPMVEINATPYWLLNWHTFDDEQARGTSSWDQSRPPSIIAVHPSPDDMAAGSANEEEGIEVGHAVAYSGQMYTTTRLSECPASDGRVKRVRVVTDWVLIKAKTLAKVNKVRDITLPERCDSFARTIKETGDPERQGDNFVYSVGRSSGLTYGRLGPVLADVRHKNGCETREWYVENITDLEGWRKGGMGIPGDSGAGIIDAQSHKLLGQLWGRNKYAGNPSEPRVAYFTKISTVFDDIQERFHEARDFRPRLPQETPASPTDADGLGSIHESAEAGLGMSSMEANEPNTSHPFNWERRSNARGILLSQRCGALVVVARHAKTWPMAVSAGVVVH</sequence>
<dbReference type="AlphaFoldDB" id="A0A9P9WYJ8"/>
<dbReference type="EMBL" id="JAFIMR010000001">
    <property type="protein sequence ID" value="KAI1881504.1"/>
    <property type="molecule type" value="Genomic_DNA"/>
</dbReference>
<feature type="region of interest" description="Disordered" evidence="1">
    <location>
        <begin position="26"/>
        <end position="85"/>
    </location>
</feature>
<feature type="region of interest" description="Disordered" evidence="1">
    <location>
        <begin position="585"/>
        <end position="606"/>
    </location>
</feature>
<evidence type="ECO:0000313" key="3">
    <source>
        <dbReference type="Proteomes" id="UP000829685"/>
    </source>
</evidence>
<keyword evidence="3" id="KW-1185">Reference proteome</keyword>
<protein>
    <submittedName>
        <fullName evidence="2">Uncharacterized protein</fullName>
    </submittedName>
</protein>
<proteinExistence type="predicted"/>
<evidence type="ECO:0000313" key="2">
    <source>
        <dbReference type="EMBL" id="KAI1881504.1"/>
    </source>
</evidence>
<gene>
    <name evidence="2" type="ORF">JX265_000330</name>
</gene>
<accession>A0A9P9WYJ8</accession>
<dbReference type="Proteomes" id="UP000829685">
    <property type="component" value="Unassembled WGS sequence"/>
</dbReference>
<organism evidence="2 3">
    <name type="scientific">Neoarthrinium moseri</name>
    <dbReference type="NCBI Taxonomy" id="1658444"/>
    <lineage>
        <taxon>Eukaryota</taxon>
        <taxon>Fungi</taxon>
        <taxon>Dikarya</taxon>
        <taxon>Ascomycota</taxon>
        <taxon>Pezizomycotina</taxon>
        <taxon>Sordariomycetes</taxon>
        <taxon>Xylariomycetidae</taxon>
        <taxon>Amphisphaeriales</taxon>
        <taxon>Apiosporaceae</taxon>
        <taxon>Neoarthrinium</taxon>
    </lineage>
</organism>
<feature type="region of interest" description="Disordered" evidence="1">
    <location>
        <begin position="132"/>
        <end position="180"/>
    </location>
</feature>
<feature type="compositionally biased region" description="Basic and acidic residues" evidence="1">
    <location>
        <begin position="72"/>
        <end position="85"/>
    </location>
</feature>
<reference evidence="2" key="1">
    <citation type="submission" date="2021-03" db="EMBL/GenBank/DDBJ databases">
        <title>Revisited historic fungal species revealed as producer of novel bioactive compounds through whole genome sequencing and comparative genomics.</title>
        <authorList>
            <person name="Vignolle G.A."/>
            <person name="Hochenegger N."/>
            <person name="Mach R.L."/>
            <person name="Mach-Aigner A.R."/>
            <person name="Javad Rahimi M."/>
            <person name="Salim K.A."/>
            <person name="Chan C.M."/>
            <person name="Lim L.B.L."/>
            <person name="Cai F."/>
            <person name="Druzhinina I.S."/>
            <person name="U'Ren J.M."/>
            <person name="Derntl C."/>
        </authorList>
    </citation>
    <scope>NUCLEOTIDE SEQUENCE</scope>
    <source>
        <strain evidence="2">TUCIM 5799</strain>
    </source>
</reference>
<evidence type="ECO:0000256" key="1">
    <source>
        <dbReference type="SAM" id="MobiDB-lite"/>
    </source>
</evidence>
<feature type="compositionally biased region" description="Basic and acidic residues" evidence="1">
    <location>
        <begin position="152"/>
        <end position="163"/>
    </location>
</feature>
<feature type="compositionally biased region" description="Polar residues" evidence="1">
    <location>
        <begin position="166"/>
        <end position="178"/>
    </location>
</feature>
<name>A0A9P9WYJ8_9PEZI</name>
<comment type="caution">
    <text evidence="2">The sequence shown here is derived from an EMBL/GenBank/DDBJ whole genome shotgun (WGS) entry which is preliminary data.</text>
</comment>